<evidence type="ECO:0000256" key="7">
    <source>
        <dbReference type="SAM" id="MobiDB-lite"/>
    </source>
</evidence>
<keyword evidence="4" id="KW-0274">FAD</keyword>
<comment type="cofactor">
    <cofactor evidence="1">
        <name>FAD</name>
        <dbReference type="ChEBI" id="CHEBI:57692"/>
    </cofactor>
</comment>
<keyword evidence="5" id="KW-0560">Oxidoreductase</keyword>
<organism evidence="8 9">
    <name type="scientific">Tersicoccus solisilvae</name>
    <dbReference type="NCBI Taxonomy" id="1882339"/>
    <lineage>
        <taxon>Bacteria</taxon>
        <taxon>Bacillati</taxon>
        <taxon>Actinomycetota</taxon>
        <taxon>Actinomycetes</taxon>
        <taxon>Micrococcales</taxon>
        <taxon>Micrococcaceae</taxon>
        <taxon>Tersicoccus</taxon>
    </lineage>
</organism>
<name>A0ABQ1NX92_9MICC</name>
<dbReference type="PRINTS" id="PR00411">
    <property type="entry name" value="PNDRDTASEI"/>
</dbReference>
<evidence type="ECO:0000256" key="3">
    <source>
        <dbReference type="ARBA" id="ARBA00022630"/>
    </source>
</evidence>
<comment type="similarity">
    <text evidence="2">Belongs to the FAD-binding monooxygenase family.</text>
</comment>
<gene>
    <name evidence="8" type="ORF">GCM10011512_06290</name>
</gene>
<dbReference type="EMBL" id="BMJI01000002">
    <property type="protein sequence ID" value="GGC82313.1"/>
    <property type="molecule type" value="Genomic_DNA"/>
</dbReference>
<dbReference type="SUPFAM" id="SSF51905">
    <property type="entry name" value="FAD/NAD(P)-binding domain"/>
    <property type="match status" value="1"/>
</dbReference>
<dbReference type="Pfam" id="PF00743">
    <property type="entry name" value="FMO-like"/>
    <property type="match status" value="1"/>
</dbReference>
<dbReference type="PANTHER" id="PTHR43872">
    <property type="entry name" value="MONOOXYGENASE, PUTATIVE (AFU_ORTHOLOGUE AFUA_8G02570)-RELATED"/>
    <property type="match status" value="1"/>
</dbReference>
<feature type="region of interest" description="Disordered" evidence="7">
    <location>
        <begin position="1"/>
        <end position="22"/>
    </location>
</feature>
<dbReference type="Gene3D" id="3.50.50.60">
    <property type="entry name" value="FAD/NAD(P)-binding domain"/>
    <property type="match status" value="2"/>
</dbReference>
<evidence type="ECO:0000256" key="4">
    <source>
        <dbReference type="ARBA" id="ARBA00022827"/>
    </source>
</evidence>
<evidence type="ECO:0000256" key="1">
    <source>
        <dbReference type="ARBA" id="ARBA00001974"/>
    </source>
</evidence>
<feature type="compositionally biased region" description="Low complexity" evidence="7">
    <location>
        <begin position="1"/>
        <end position="15"/>
    </location>
</feature>
<reference evidence="9" key="1">
    <citation type="journal article" date="2019" name="Int. J. Syst. Evol. Microbiol.">
        <title>The Global Catalogue of Microorganisms (GCM) 10K type strain sequencing project: providing services to taxonomists for standard genome sequencing and annotation.</title>
        <authorList>
            <consortium name="The Broad Institute Genomics Platform"/>
            <consortium name="The Broad Institute Genome Sequencing Center for Infectious Disease"/>
            <person name="Wu L."/>
            <person name="Ma J."/>
        </authorList>
    </citation>
    <scope>NUCLEOTIDE SEQUENCE [LARGE SCALE GENOMIC DNA]</scope>
    <source>
        <strain evidence="9">CGMCC 1.15480</strain>
    </source>
</reference>
<evidence type="ECO:0000256" key="6">
    <source>
        <dbReference type="ARBA" id="ARBA00023033"/>
    </source>
</evidence>
<evidence type="ECO:0000256" key="5">
    <source>
        <dbReference type="ARBA" id="ARBA00023002"/>
    </source>
</evidence>
<dbReference type="PANTHER" id="PTHR43872:SF1">
    <property type="entry name" value="MONOOXYGENASE, PUTATIVE (AFU_ORTHOLOGUE AFUA_8G02570)-RELATED"/>
    <property type="match status" value="1"/>
</dbReference>
<feature type="region of interest" description="Disordered" evidence="7">
    <location>
        <begin position="502"/>
        <end position="526"/>
    </location>
</feature>
<dbReference type="Proteomes" id="UP000597761">
    <property type="component" value="Unassembled WGS sequence"/>
</dbReference>
<evidence type="ECO:0000313" key="9">
    <source>
        <dbReference type="Proteomes" id="UP000597761"/>
    </source>
</evidence>
<sequence>MTTTSRAAPASTTTPGHAGKPEHVDTLIVGAGLSGIGAAVTLGERFPDRSMAVLEARAALGGTWDLFRYPGVRSDSDMLTLGYAFRPWTDASALAAGPDILDYIRDTARERGVDRLVRYGHRAVGADFDSGTGRWTVTVERDGETTTLTAGFLYVCAGYYRYDAGYTPEFPGAADFTGRLVHPQHWPDDLEVDGRRVVVIGSGATAVTLVPALAKLGAQVTMLQRTPTWIVSLPSTDRTAVKLRGRLPGPVVEPLLRWRNVMIQTVSYQLSRRRPEVMKKQLLTALTRKLPQGYDVNTHFLPPYDPWDQRLCAVPDGDLFRAIRDGGAEVVTDTIDRFTADGVRLTSGRTLPADVLVTATGLRLQLLGGMTLRVDGQTVDPAQRLTYRGAMLDGVPNLALAIGYTNASWTLKIDLVNRFLVRVLGRMARTGADVVTPVAPDVPAEDRRPLLDLNSGYITRSLDVLPRQGPRAPWRINQNYLLDLASFRWGRTSGRGLCFSRATGRATDRGDDGTTVDRPASETVVA</sequence>
<evidence type="ECO:0000313" key="8">
    <source>
        <dbReference type="EMBL" id="GGC82313.1"/>
    </source>
</evidence>
<dbReference type="Pfam" id="PF13450">
    <property type="entry name" value="NAD_binding_8"/>
    <property type="match status" value="1"/>
</dbReference>
<keyword evidence="9" id="KW-1185">Reference proteome</keyword>
<proteinExistence type="inferred from homology"/>
<keyword evidence="6 8" id="KW-0503">Monooxygenase</keyword>
<dbReference type="InterPro" id="IPR051820">
    <property type="entry name" value="FAD-binding_MO"/>
</dbReference>
<keyword evidence="3" id="KW-0285">Flavoprotein</keyword>
<protein>
    <submittedName>
        <fullName evidence="8">Flavin-binding monooxygenase</fullName>
    </submittedName>
</protein>
<accession>A0ABQ1NX92</accession>
<dbReference type="RefSeq" id="WP_188666209.1">
    <property type="nucleotide sequence ID" value="NZ_BMJI01000002.1"/>
</dbReference>
<evidence type="ECO:0000256" key="2">
    <source>
        <dbReference type="ARBA" id="ARBA00010139"/>
    </source>
</evidence>
<dbReference type="InterPro" id="IPR020946">
    <property type="entry name" value="Flavin_mOase-like"/>
</dbReference>
<dbReference type="GO" id="GO:0004497">
    <property type="term" value="F:monooxygenase activity"/>
    <property type="evidence" value="ECO:0007669"/>
    <property type="project" value="UniProtKB-KW"/>
</dbReference>
<comment type="caution">
    <text evidence="8">The sequence shown here is derived from an EMBL/GenBank/DDBJ whole genome shotgun (WGS) entry which is preliminary data.</text>
</comment>
<dbReference type="InterPro" id="IPR036188">
    <property type="entry name" value="FAD/NAD-bd_sf"/>
</dbReference>